<evidence type="ECO:0000313" key="2">
    <source>
        <dbReference type="Proteomes" id="UP000541352"/>
    </source>
</evidence>
<dbReference type="EMBL" id="JACIBY010000001">
    <property type="protein sequence ID" value="MBB3836522.1"/>
    <property type="molecule type" value="Genomic_DNA"/>
</dbReference>
<comment type="caution">
    <text evidence="1">The sequence shown here is derived from an EMBL/GenBank/DDBJ whole genome shotgun (WGS) entry which is preliminary data.</text>
</comment>
<dbReference type="AlphaFoldDB" id="A0A7W6ENR1"/>
<dbReference type="InterPro" id="IPR038604">
    <property type="entry name" value="HopJ_sf"/>
</dbReference>
<reference evidence="1 2" key="1">
    <citation type="submission" date="2020-08" db="EMBL/GenBank/DDBJ databases">
        <title>Genomic Encyclopedia of Type Strains, Phase IV (KMG-IV): sequencing the most valuable type-strain genomes for metagenomic binning, comparative biology and taxonomic classification.</title>
        <authorList>
            <person name="Goeker M."/>
        </authorList>
    </citation>
    <scope>NUCLEOTIDE SEQUENCE [LARGE SCALE GENOMIC DNA]</scope>
    <source>
        <strain evidence="1 2">DSM 17976</strain>
    </source>
</reference>
<dbReference type="Gene3D" id="3.20.160.10">
    <property type="entry name" value="vpa0580 domain like"/>
    <property type="match status" value="1"/>
</dbReference>
<dbReference type="Pfam" id="PF08888">
    <property type="entry name" value="HopJ"/>
    <property type="match status" value="1"/>
</dbReference>
<organism evidence="1 2">
    <name type="scientific">Runella defluvii</name>
    <dbReference type="NCBI Taxonomy" id="370973"/>
    <lineage>
        <taxon>Bacteria</taxon>
        <taxon>Pseudomonadati</taxon>
        <taxon>Bacteroidota</taxon>
        <taxon>Cytophagia</taxon>
        <taxon>Cytophagales</taxon>
        <taxon>Spirosomataceae</taxon>
        <taxon>Runella</taxon>
    </lineage>
</organism>
<protein>
    <recommendedName>
        <fullName evidence="3">HopJ type III effector protein</fullName>
    </recommendedName>
</protein>
<dbReference type="Proteomes" id="UP000541352">
    <property type="component" value="Unassembled WGS sequence"/>
</dbReference>
<accession>A0A7W6ENR1</accession>
<gene>
    <name evidence="1" type="ORF">FHS57_000504</name>
</gene>
<dbReference type="InterPro" id="IPR014984">
    <property type="entry name" value="HopJ"/>
</dbReference>
<evidence type="ECO:0008006" key="3">
    <source>
        <dbReference type="Google" id="ProtNLM"/>
    </source>
</evidence>
<proteinExistence type="predicted"/>
<dbReference type="RefSeq" id="WP_183971263.1">
    <property type="nucleotide sequence ID" value="NZ_JACIBY010000001.1"/>
</dbReference>
<name>A0A7W6ENR1_9BACT</name>
<sequence length="108" mass="12055">MILDQIKANEVSFQEVIAHIEANFEFTPTAFKNGDTYNAVGQNSGSCKVFSFAKLLGLSQQDTLHCFGDFYNKDVLGNPDGTDHQNIRNFIKYGWDGIQFEGEALKAN</sequence>
<keyword evidence="2" id="KW-1185">Reference proteome</keyword>
<evidence type="ECO:0000313" key="1">
    <source>
        <dbReference type="EMBL" id="MBB3836522.1"/>
    </source>
</evidence>